<dbReference type="Pfam" id="PF25975">
    <property type="entry name" value="CzcB_C"/>
    <property type="match status" value="1"/>
</dbReference>
<feature type="coiled-coil region" evidence="4">
    <location>
        <begin position="113"/>
        <end position="201"/>
    </location>
</feature>
<dbReference type="EMBL" id="CP003732">
    <property type="protein sequence ID" value="AFV12549.1"/>
    <property type="molecule type" value="Genomic_DNA"/>
</dbReference>
<dbReference type="InterPro" id="IPR058636">
    <property type="entry name" value="Beta-barrel_YknX"/>
</dbReference>
<dbReference type="Gene3D" id="2.40.30.170">
    <property type="match status" value="1"/>
</dbReference>
<dbReference type="KEGG" id="tpz:Tph_c23590"/>
<evidence type="ECO:0000313" key="10">
    <source>
        <dbReference type="Proteomes" id="UP000000467"/>
    </source>
</evidence>
<gene>
    <name evidence="9" type="ordered locus">Tph_c23590</name>
</gene>
<keyword evidence="5" id="KW-0812">Transmembrane</keyword>
<evidence type="ECO:0000259" key="7">
    <source>
        <dbReference type="Pfam" id="PF25975"/>
    </source>
</evidence>
<proteinExistence type="inferred from homology"/>
<evidence type="ECO:0000313" key="9">
    <source>
        <dbReference type="EMBL" id="AFV12549.1"/>
    </source>
</evidence>
<dbReference type="Proteomes" id="UP000000467">
    <property type="component" value="Chromosome"/>
</dbReference>
<comment type="similarity">
    <text evidence="2">Belongs to the membrane fusion protein (MFP) (TC 8.A.1) family.</text>
</comment>
<reference evidence="9 10" key="1">
    <citation type="journal article" date="2012" name="BMC Genomics">
        <title>Genome-guided analysis of physiological and morphological traits of the fermentative acetate oxidizer Thermacetogenium phaeum.</title>
        <authorList>
            <person name="Oehler D."/>
            <person name="Poehlein A."/>
            <person name="Leimbach A."/>
            <person name="Muller N."/>
            <person name="Daniel R."/>
            <person name="Gottschalk G."/>
            <person name="Schink B."/>
        </authorList>
    </citation>
    <scope>NUCLEOTIDE SEQUENCE [LARGE SCALE GENOMIC DNA]</scope>
    <source>
        <strain evidence="10">ATCC BAA-254 / DSM 26808 / PB</strain>
    </source>
</reference>
<dbReference type="GO" id="GO:0016020">
    <property type="term" value="C:membrane"/>
    <property type="evidence" value="ECO:0007669"/>
    <property type="project" value="InterPro"/>
</dbReference>
<keyword evidence="5" id="KW-1133">Transmembrane helix</keyword>
<organism evidence="9 10">
    <name type="scientific">Thermacetogenium phaeum (strain ATCC BAA-254 / DSM 26808 / PB)</name>
    <dbReference type="NCBI Taxonomy" id="1089553"/>
    <lineage>
        <taxon>Bacteria</taxon>
        <taxon>Bacillati</taxon>
        <taxon>Bacillota</taxon>
        <taxon>Clostridia</taxon>
        <taxon>Thermoanaerobacterales</taxon>
        <taxon>Thermoanaerobacteraceae</taxon>
        <taxon>Thermacetogenium</taxon>
    </lineage>
</organism>
<dbReference type="Pfam" id="PF25990">
    <property type="entry name" value="Beta-barrel_YknX"/>
    <property type="match status" value="1"/>
</dbReference>
<feature type="transmembrane region" description="Helical" evidence="5">
    <location>
        <begin position="25"/>
        <end position="44"/>
    </location>
</feature>
<evidence type="ECO:0000256" key="1">
    <source>
        <dbReference type="ARBA" id="ARBA00004196"/>
    </source>
</evidence>
<dbReference type="eggNOG" id="COG0845">
    <property type="taxonomic scope" value="Bacteria"/>
</dbReference>
<dbReference type="InterPro" id="IPR058649">
    <property type="entry name" value="CzcB_C"/>
</dbReference>
<dbReference type="GO" id="GO:0030313">
    <property type="term" value="C:cell envelope"/>
    <property type="evidence" value="ECO:0007669"/>
    <property type="project" value="UniProtKB-SubCell"/>
</dbReference>
<feature type="domain" description="Multidrug resistance protein MdtA-like barrel-sandwich hybrid" evidence="6">
    <location>
        <begin position="80"/>
        <end position="246"/>
    </location>
</feature>
<evidence type="ECO:0000256" key="4">
    <source>
        <dbReference type="SAM" id="Coils"/>
    </source>
</evidence>
<dbReference type="SUPFAM" id="SSF111369">
    <property type="entry name" value="HlyD-like secretion proteins"/>
    <property type="match status" value="1"/>
</dbReference>
<dbReference type="STRING" id="1089553.Tph_c23590"/>
<evidence type="ECO:0000256" key="5">
    <source>
        <dbReference type="SAM" id="Phobius"/>
    </source>
</evidence>
<comment type="subcellular location">
    <subcellularLocation>
        <location evidence="1">Cell envelope</location>
    </subcellularLocation>
</comment>
<protein>
    <submittedName>
        <fullName evidence="9">RND-like efflux transporter</fullName>
    </submittedName>
</protein>
<feature type="domain" description="CzcB-like C-terminal circularly permuted SH3-like" evidence="7">
    <location>
        <begin position="342"/>
        <end position="394"/>
    </location>
</feature>
<keyword evidence="5" id="KW-0472">Membrane</keyword>
<accession>K4LX44</accession>
<dbReference type="OrthoDB" id="1725043at2"/>
<dbReference type="NCBIfam" id="TIGR01730">
    <property type="entry name" value="RND_mfp"/>
    <property type="match status" value="1"/>
</dbReference>
<dbReference type="Gene3D" id="2.40.50.100">
    <property type="match status" value="1"/>
</dbReference>
<sequence length="399" mass="44970">MVKSLRVIGSLGVKNVVQLKGNKRLWALVIVIVLAVVSTILWLLQQSKSEKETVRYEQTRVKRGDILVGFDSDGSIEFSKVNLRFNVSGTISEILVTEGDKVKKGDPIARLDSQDYQNQYQLALANLQKAQEDKTKSLLDYELKIKNLENELQQLKDEYQEMEALPEAYSANEVKIKKAEIETKELEYQKLLKEYEMLKNQESSEYELQVKMARDNLGNTILYAPVSGVVLDLSKKVGERITEDQDFVTIHENNKVQATTDVIEYDISQIEVGQKVYVTVEALPDQKFVGRVSKINFLASDDSSGLVNYSVVVDIENPSPELKDGMTCVITFVRKEVQNCLIVPYEAVKMVNGKQVVLVVDENGQMSEREIKTGFTDGNSVEVLEGLKEGEIVAYPKRG</sequence>
<keyword evidence="3 4" id="KW-0175">Coiled coil</keyword>
<dbReference type="HOGENOM" id="CLU_018816_14_4_9"/>
<dbReference type="Pfam" id="PF25917">
    <property type="entry name" value="BSH_RND"/>
    <property type="match status" value="1"/>
</dbReference>
<dbReference type="AlphaFoldDB" id="K4LX44"/>
<dbReference type="GO" id="GO:0022857">
    <property type="term" value="F:transmembrane transporter activity"/>
    <property type="evidence" value="ECO:0007669"/>
    <property type="project" value="InterPro"/>
</dbReference>
<evidence type="ECO:0000259" key="8">
    <source>
        <dbReference type="Pfam" id="PF25990"/>
    </source>
</evidence>
<evidence type="ECO:0000256" key="3">
    <source>
        <dbReference type="ARBA" id="ARBA00023054"/>
    </source>
</evidence>
<dbReference type="InterPro" id="IPR058625">
    <property type="entry name" value="MdtA-like_BSH"/>
</dbReference>
<keyword evidence="10" id="KW-1185">Reference proteome</keyword>
<dbReference type="Gene3D" id="2.40.420.20">
    <property type="match status" value="1"/>
</dbReference>
<feature type="domain" description="YknX-like beta-barrel" evidence="8">
    <location>
        <begin position="257"/>
        <end position="330"/>
    </location>
</feature>
<dbReference type="PANTHER" id="PTHR32347:SF14">
    <property type="entry name" value="EFFLUX SYSTEM COMPONENT YKNX-RELATED"/>
    <property type="match status" value="1"/>
</dbReference>
<dbReference type="InterPro" id="IPR006143">
    <property type="entry name" value="RND_pump_MFP"/>
</dbReference>
<dbReference type="InterPro" id="IPR050465">
    <property type="entry name" value="UPF0194_transport"/>
</dbReference>
<evidence type="ECO:0000256" key="2">
    <source>
        <dbReference type="ARBA" id="ARBA00009477"/>
    </source>
</evidence>
<evidence type="ECO:0000259" key="6">
    <source>
        <dbReference type="Pfam" id="PF25917"/>
    </source>
</evidence>
<dbReference type="PANTHER" id="PTHR32347">
    <property type="entry name" value="EFFLUX SYSTEM COMPONENT YKNX-RELATED"/>
    <property type="match status" value="1"/>
</dbReference>
<name>K4LX44_THEPS</name>